<feature type="domain" description="Response regulatory" evidence="3">
    <location>
        <begin position="3"/>
        <end position="120"/>
    </location>
</feature>
<dbReference type="InterPro" id="IPR011006">
    <property type="entry name" value="CheY-like_superfamily"/>
</dbReference>
<protein>
    <submittedName>
        <fullName evidence="4">Response regulator transcription factor</fullName>
    </submittedName>
</protein>
<gene>
    <name evidence="4" type="ORF">GCM10010521_01680</name>
</gene>
<evidence type="ECO:0000256" key="2">
    <source>
        <dbReference type="PROSITE-ProRule" id="PRU00169"/>
    </source>
</evidence>
<feature type="modified residue" description="4-aspartylphosphate" evidence="2">
    <location>
        <position position="53"/>
    </location>
</feature>
<dbReference type="Proteomes" id="UP001500893">
    <property type="component" value="Unassembled WGS sequence"/>
</dbReference>
<dbReference type="CDD" id="cd17535">
    <property type="entry name" value="REC_NarL-like"/>
    <property type="match status" value="1"/>
</dbReference>
<keyword evidence="5" id="KW-1185">Reference proteome</keyword>
<dbReference type="Pfam" id="PF00072">
    <property type="entry name" value="Response_reg"/>
    <property type="match status" value="1"/>
</dbReference>
<comment type="caution">
    <text evidence="4">The sequence shown here is derived from an EMBL/GenBank/DDBJ whole genome shotgun (WGS) entry which is preliminary data.</text>
</comment>
<dbReference type="Gene3D" id="3.40.50.2300">
    <property type="match status" value="1"/>
</dbReference>
<reference evidence="5" key="1">
    <citation type="journal article" date="2019" name="Int. J. Syst. Evol. Microbiol.">
        <title>The Global Catalogue of Microorganisms (GCM) 10K type strain sequencing project: providing services to taxonomists for standard genome sequencing and annotation.</title>
        <authorList>
            <consortium name="The Broad Institute Genomics Platform"/>
            <consortium name="The Broad Institute Genome Sequencing Center for Infectious Disease"/>
            <person name="Wu L."/>
            <person name="Ma J."/>
        </authorList>
    </citation>
    <scope>NUCLEOTIDE SEQUENCE [LARGE SCALE GENOMIC DNA]</scope>
    <source>
        <strain evidence="5">JCM 11574</strain>
    </source>
</reference>
<evidence type="ECO:0000259" key="3">
    <source>
        <dbReference type="PROSITE" id="PS50110"/>
    </source>
</evidence>
<accession>A0ABP6MKK0</accession>
<dbReference type="PANTHER" id="PTHR44591:SF23">
    <property type="entry name" value="CHEY SUBFAMILY"/>
    <property type="match status" value="1"/>
</dbReference>
<dbReference type="SUPFAM" id="SSF52172">
    <property type="entry name" value="CheY-like"/>
    <property type="match status" value="1"/>
</dbReference>
<dbReference type="SMART" id="SM00448">
    <property type="entry name" value="REC"/>
    <property type="match status" value="1"/>
</dbReference>
<evidence type="ECO:0000256" key="1">
    <source>
        <dbReference type="ARBA" id="ARBA00022553"/>
    </source>
</evidence>
<dbReference type="InterPro" id="IPR001789">
    <property type="entry name" value="Sig_transdc_resp-reg_receiver"/>
</dbReference>
<name>A0ABP6MKK0_9ACTN</name>
<dbReference type="EMBL" id="BAAAVM010000001">
    <property type="protein sequence ID" value="GAA3117650.1"/>
    <property type="molecule type" value="Genomic_DNA"/>
</dbReference>
<dbReference type="InterPro" id="IPR058245">
    <property type="entry name" value="NreC/VraR/RcsB-like_REC"/>
</dbReference>
<sequence>MLRCLVVDDNPFFLRVARCLLEHQGVAVVGVAFDSTEALRLAGQLRPDVVLVDIDLGGECGLVLAGLLQSGAGPAPLPVILISSHAEEDYTDLIEASPAVGFLSKTALSGDAIRTVLAGTRDHRRPGPVSEPPGR</sequence>
<evidence type="ECO:0000313" key="4">
    <source>
        <dbReference type="EMBL" id="GAA3117650.1"/>
    </source>
</evidence>
<dbReference type="RefSeq" id="WP_345046388.1">
    <property type="nucleotide sequence ID" value="NZ_BAAAVM010000001.1"/>
</dbReference>
<dbReference type="PROSITE" id="PS50110">
    <property type="entry name" value="RESPONSE_REGULATORY"/>
    <property type="match status" value="1"/>
</dbReference>
<keyword evidence="1 2" id="KW-0597">Phosphoprotein</keyword>
<evidence type="ECO:0000313" key="5">
    <source>
        <dbReference type="Proteomes" id="UP001500893"/>
    </source>
</evidence>
<proteinExistence type="predicted"/>
<dbReference type="PANTHER" id="PTHR44591">
    <property type="entry name" value="STRESS RESPONSE REGULATOR PROTEIN 1"/>
    <property type="match status" value="1"/>
</dbReference>
<organism evidence="4 5">
    <name type="scientific">Streptomyces rameus</name>
    <dbReference type="NCBI Taxonomy" id="68261"/>
    <lineage>
        <taxon>Bacteria</taxon>
        <taxon>Bacillati</taxon>
        <taxon>Actinomycetota</taxon>
        <taxon>Actinomycetes</taxon>
        <taxon>Kitasatosporales</taxon>
        <taxon>Streptomycetaceae</taxon>
        <taxon>Streptomyces</taxon>
    </lineage>
</organism>
<dbReference type="InterPro" id="IPR050595">
    <property type="entry name" value="Bact_response_regulator"/>
</dbReference>